<dbReference type="EMBL" id="CP002452">
    <property type="protein sequence ID" value="ADV45813.1"/>
    <property type="molecule type" value="Genomic_DNA"/>
</dbReference>
<evidence type="ECO:0000313" key="10">
    <source>
        <dbReference type="EMBL" id="ADV45813.1"/>
    </source>
</evidence>
<dbReference type="STRING" id="749222.Nitsa_0544"/>
<evidence type="ECO:0000256" key="1">
    <source>
        <dbReference type="ARBA" id="ARBA00004651"/>
    </source>
</evidence>
<dbReference type="Proteomes" id="UP000008633">
    <property type="component" value="Chromosome"/>
</dbReference>
<dbReference type="PANTHER" id="PTHR43738">
    <property type="entry name" value="ABC TRANSPORTER, MEMBRANE PROTEIN"/>
    <property type="match status" value="1"/>
</dbReference>
<dbReference type="AlphaFoldDB" id="E6X110"/>
<keyword evidence="4 7" id="KW-0812">Transmembrane</keyword>
<comment type="subcellular location">
    <subcellularLocation>
        <location evidence="1">Cell membrane</location>
        <topology evidence="1">Multi-pass membrane protein</topology>
    </subcellularLocation>
</comment>
<feature type="transmembrane region" description="Helical" evidence="7">
    <location>
        <begin position="16"/>
        <end position="37"/>
    </location>
</feature>
<dbReference type="InterPro" id="IPR025857">
    <property type="entry name" value="MacB_PCD"/>
</dbReference>
<dbReference type="GO" id="GO:0005886">
    <property type="term" value="C:plasma membrane"/>
    <property type="evidence" value="ECO:0007669"/>
    <property type="project" value="UniProtKB-SubCell"/>
</dbReference>
<proteinExistence type="predicted"/>
<evidence type="ECO:0000259" key="8">
    <source>
        <dbReference type="Pfam" id="PF02687"/>
    </source>
</evidence>
<dbReference type="KEGG" id="nsa:Nitsa_0544"/>
<organism evidence="10 11">
    <name type="scientific">Nitratifractor salsuginis (strain DSM 16511 / JCM 12458 / E9I37-1)</name>
    <dbReference type="NCBI Taxonomy" id="749222"/>
    <lineage>
        <taxon>Bacteria</taxon>
        <taxon>Pseudomonadati</taxon>
        <taxon>Campylobacterota</taxon>
        <taxon>Epsilonproteobacteria</taxon>
        <taxon>Campylobacterales</taxon>
        <taxon>Sulfurovaceae</taxon>
        <taxon>Nitratifractor</taxon>
    </lineage>
</organism>
<keyword evidence="5 7" id="KW-1133">Transmembrane helix</keyword>
<keyword evidence="11" id="KW-1185">Reference proteome</keyword>
<evidence type="ECO:0000256" key="3">
    <source>
        <dbReference type="ARBA" id="ARBA00022475"/>
    </source>
</evidence>
<gene>
    <name evidence="10" type="ordered locus">Nitsa_0544</name>
</gene>
<evidence type="ECO:0000256" key="2">
    <source>
        <dbReference type="ARBA" id="ARBA00022448"/>
    </source>
</evidence>
<feature type="transmembrane region" description="Helical" evidence="7">
    <location>
        <begin position="309"/>
        <end position="331"/>
    </location>
</feature>
<protein>
    <submittedName>
        <fullName evidence="10">Uncharacterized protein</fullName>
    </submittedName>
</protein>
<feature type="transmembrane region" description="Helical" evidence="7">
    <location>
        <begin position="351"/>
        <end position="370"/>
    </location>
</feature>
<dbReference type="PANTHER" id="PTHR43738:SF1">
    <property type="entry name" value="HEMIN TRANSPORT SYSTEM PERMEASE PROTEIN HRTB-RELATED"/>
    <property type="match status" value="1"/>
</dbReference>
<evidence type="ECO:0000256" key="7">
    <source>
        <dbReference type="SAM" id="Phobius"/>
    </source>
</evidence>
<feature type="domain" description="MacB-like periplasmic core" evidence="9">
    <location>
        <begin position="19"/>
        <end position="237"/>
    </location>
</feature>
<feature type="transmembrane region" description="Helical" evidence="7">
    <location>
        <begin position="266"/>
        <end position="288"/>
    </location>
</feature>
<evidence type="ECO:0000256" key="4">
    <source>
        <dbReference type="ARBA" id="ARBA00022692"/>
    </source>
</evidence>
<keyword evidence="2" id="KW-0813">Transport</keyword>
<reference evidence="10 11" key="1">
    <citation type="journal article" date="2011" name="Stand. Genomic Sci.">
        <title>Complete genome sequence of Nitratifractor salsuginis type strain (E9I37-1).</title>
        <authorList>
            <person name="Anderson I."/>
            <person name="Sikorski J."/>
            <person name="Zeytun A."/>
            <person name="Nolan M."/>
            <person name="Lapidus A."/>
            <person name="Lucas S."/>
            <person name="Hammon N."/>
            <person name="Deshpande S."/>
            <person name="Cheng J.F."/>
            <person name="Tapia R."/>
            <person name="Han C."/>
            <person name="Goodwin L."/>
            <person name="Pitluck S."/>
            <person name="Liolios K."/>
            <person name="Pagani I."/>
            <person name="Ivanova N."/>
            <person name="Huntemann M."/>
            <person name="Mavromatis K."/>
            <person name="Ovchinikova G."/>
            <person name="Pati A."/>
            <person name="Chen A."/>
            <person name="Palaniappan K."/>
            <person name="Land M."/>
            <person name="Hauser L."/>
            <person name="Brambilla E.M."/>
            <person name="Ngatchou-Djao O.D."/>
            <person name="Rohde M."/>
            <person name="Tindall B.J."/>
            <person name="Goker M."/>
            <person name="Detter J.C."/>
            <person name="Woyke T."/>
            <person name="Bristow J."/>
            <person name="Eisen J.A."/>
            <person name="Markowitz V."/>
            <person name="Hugenholtz P."/>
            <person name="Klenk H.P."/>
            <person name="Kyrpides N.C."/>
        </authorList>
    </citation>
    <scope>NUCLEOTIDE SEQUENCE [LARGE SCALE GENOMIC DNA]</scope>
    <source>
        <strain evidence="11">DSM 16511 / JCM 12458 / E9I37-1</strain>
    </source>
</reference>
<accession>E6X110</accession>
<dbReference type="HOGENOM" id="CLU_000604_8_9_7"/>
<feature type="domain" description="ABC3 transporter permease C-terminal" evidence="8">
    <location>
        <begin position="268"/>
        <end position="374"/>
    </location>
</feature>
<dbReference type="Pfam" id="PF02687">
    <property type="entry name" value="FtsX"/>
    <property type="match status" value="1"/>
</dbReference>
<dbReference type="InterPro" id="IPR003838">
    <property type="entry name" value="ABC3_permease_C"/>
</dbReference>
<dbReference type="OrthoDB" id="7298150at2"/>
<dbReference type="RefSeq" id="WP_013553509.1">
    <property type="nucleotide sequence ID" value="NC_014935.1"/>
</dbReference>
<evidence type="ECO:0000256" key="6">
    <source>
        <dbReference type="ARBA" id="ARBA00023136"/>
    </source>
</evidence>
<name>E6X110_NITSE</name>
<reference evidence="11" key="2">
    <citation type="submission" date="2011-01" db="EMBL/GenBank/DDBJ databases">
        <title>The complete genome of Nitratifractor salsuginis DSM 16511.</title>
        <authorList>
            <consortium name="US DOE Joint Genome Institute (JGI-PGF)"/>
            <person name="Lucas S."/>
            <person name="Copeland A."/>
            <person name="Lapidus A."/>
            <person name="Bruce D."/>
            <person name="Goodwin L."/>
            <person name="Pitluck S."/>
            <person name="Kyrpides N."/>
            <person name="Mavromatis K."/>
            <person name="Ivanova N."/>
            <person name="Mikhailova N."/>
            <person name="Zeytun A."/>
            <person name="Detter J.C."/>
            <person name="Tapia R."/>
            <person name="Han C."/>
            <person name="Land M."/>
            <person name="Hauser L."/>
            <person name="Markowitz V."/>
            <person name="Cheng J.-F."/>
            <person name="Hugenholtz P."/>
            <person name="Woyke T."/>
            <person name="Wu D."/>
            <person name="Tindall B."/>
            <person name="Schuetze A."/>
            <person name="Brambilla E."/>
            <person name="Klenk H.-P."/>
            <person name="Eisen J.A."/>
        </authorList>
    </citation>
    <scope>NUCLEOTIDE SEQUENCE [LARGE SCALE GENOMIC DNA]</scope>
    <source>
        <strain evidence="11">DSM 16511 / JCM 12458 / E9I37-1</strain>
    </source>
</reference>
<evidence type="ECO:0000313" key="11">
    <source>
        <dbReference type="Proteomes" id="UP000008633"/>
    </source>
</evidence>
<dbReference type="Pfam" id="PF12704">
    <property type="entry name" value="MacB_PCD"/>
    <property type="match status" value="1"/>
</dbReference>
<keyword evidence="3" id="KW-1003">Cell membrane</keyword>
<evidence type="ECO:0000256" key="5">
    <source>
        <dbReference type="ARBA" id="ARBA00022989"/>
    </source>
</evidence>
<dbReference type="InterPro" id="IPR051125">
    <property type="entry name" value="ABC-4/HrtB_transporter"/>
</dbReference>
<keyword evidence="6 7" id="KW-0472">Membrane</keyword>
<dbReference type="eggNOG" id="COG0577">
    <property type="taxonomic scope" value="Bacteria"/>
</dbReference>
<evidence type="ECO:0000259" key="9">
    <source>
        <dbReference type="Pfam" id="PF12704"/>
    </source>
</evidence>
<sequence>MIDLARRDIAHAKLKFVVTAMGVGMLLGIVLIMVGVYRGMIIDAQVLLNDTGADLWIVQEDTLGPFAQSSRIHEDLKNTLKAQPGIDKTAALAFMGFQVRVPSGEMKRIYSVGYDPFGDLCPINPKRLVSGRPIARAHYETVVSQKLGFKLGDKIPMGRDLYTVVGITKRAVSSGGEPLIYLSLKDAQKLQFLYSNARIHNDRARGMNVQADRHLVNTVVATLKPGYDPDAVAQKIRHWKHLGVFTNAQERRILTINLIEMARKQIGMFTAILIVVSSIIIALIIYTMTLEKIKEIAIMKLVGIPNRMITTMIVKETLALGVLAFLFANLFAHSIWDKFPKRVVLEWSDAWGLFAVVLVASIAASLFGVFKAIRADERQAIGG</sequence>